<dbReference type="AlphaFoldDB" id="A0A5N6DJC8"/>
<name>A0A5N6DJC8_ASPPA</name>
<evidence type="ECO:0000313" key="1">
    <source>
        <dbReference type="EMBL" id="KAB8205147.1"/>
    </source>
</evidence>
<accession>A0A5N6DJC8</accession>
<dbReference type="VEuPathDB" id="FungiDB:BDV34DRAFT_196234"/>
<dbReference type="Proteomes" id="UP000326532">
    <property type="component" value="Unassembled WGS sequence"/>
</dbReference>
<evidence type="ECO:0000313" key="2">
    <source>
        <dbReference type="Proteomes" id="UP000326532"/>
    </source>
</evidence>
<dbReference type="EMBL" id="ML734973">
    <property type="protein sequence ID" value="KAB8205147.1"/>
    <property type="molecule type" value="Genomic_DNA"/>
</dbReference>
<sequence length="184" mass="21319">MFLSQLHVAGRSRYSRAGAVTCVWLSVFVHQLTLQHQTHYTIVPCNRRYIYNSNELAFSIPEVCRSYFIPTCSPNPEWSFIPRTMLVNHVYHTAIVNLMTTYHHTSEVRYHECLIEYSIPSRIESMASSHWLARFSRADPVRAAPVCAIYAMARPKCPRVATRSGIGHFCCASYQERIFYYMAK</sequence>
<organism evidence="1 2">
    <name type="scientific">Aspergillus parasiticus</name>
    <dbReference type="NCBI Taxonomy" id="5067"/>
    <lineage>
        <taxon>Eukaryota</taxon>
        <taxon>Fungi</taxon>
        <taxon>Dikarya</taxon>
        <taxon>Ascomycota</taxon>
        <taxon>Pezizomycotina</taxon>
        <taxon>Eurotiomycetes</taxon>
        <taxon>Eurotiomycetidae</taxon>
        <taxon>Eurotiales</taxon>
        <taxon>Aspergillaceae</taxon>
        <taxon>Aspergillus</taxon>
        <taxon>Aspergillus subgen. Circumdati</taxon>
    </lineage>
</organism>
<protein>
    <submittedName>
        <fullName evidence="1">Uncharacterized protein</fullName>
    </submittedName>
</protein>
<proteinExistence type="predicted"/>
<keyword evidence="2" id="KW-1185">Reference proteome</keyword>
<gene>
    <name evidence="1" type="ORF">BDV34DRAFT_196234</name>
</gene>
<reference evidence="1 2" key="1">
    <citation type="submission" date="2019-04" db="EMBL/GenBank/DDBJ databases">
        <title>Fungal friends and foes A comparative genomics study of 23 Aspergillus species from section Flavi.</title>
        <authorList>
            <consortium name="DOE Joint Genome Institute"/>
            <person name="Kjaerbolling I."/>
            <person name="Vesth T.C."/>
            <person name="Frisvad J.C."/>
            <person name="Nybo J.L."/>
            <person name="Theobald S."/>
            <person name="Kildgaard S."/>
            <person name="Petersen T.I."/>
            <person name="Kuo A."/>
            <person name="Sato A."/>
            <person name="Lyhne E.K."/>
            <person name="Kogle M.E."/>
            <person name="Wiebenga A."/>
            <person name="Kun R.S."/>
            <person name="Lubbers R.J."/>
            <person name="Makela M.R."/>
            <person name="Barry K."/>
            <person name="Chovatia M."/>
            <person name="Clum A."/>
            <person name="Daum C."/>
            <person name="Haridas S."/>
            <person name="He G."/>
            <person name="LaButti K."/>
            <person name="Lipzen A."/>
            <person name="Mondo S."/>
            <person name="Pangilinan J."/>
            <person name="Riley R."/>
            <person name="Salamov A."/>
            <person name="Simmons B.A."/>
            <person name="Magnuson J.K."/>
            <person name="Henrissat B."/>
            <person name="Mortensen U.H."/>
            <person name="Larsen T.O."/>
            <person name="De vries R.P."/>
            <person name="Grigoriev I.V."/>
            <person name="Machida M."/>
            <person name="Baker S.E."/>
            <person name="Andersen M.R."/>
        </authorList>
    </citation>
    <scope>NUCLEOTIDE SEQUENCE [LARGE SCALE GENOMIC DNA]</scope>
    <source>
        <strain evidence="1 2">CBS 117618</strain>
    </source>
</reference>